<evidence type="ECO:0000256" key="6">
    <source>
        <dbReference type="ARBA" id="ARBA00023136"/>
    </source>
</evidence>
<evidence type="ECO:0000256" key="1">
    <source>
        <dbReference type="ARBA" id="ARBA00004651"/>
    </source>
</evidence>
<dbReference type="PANTHER" id="PTHR43266:SF9">
    <property type="entry name" value="PERMEASE, MAJOR FACILITATOR SUPERFAMILY-RELATED"/>
    <property type="match status" value="1"/>
</dbReference>
<dbReference type="EMBL" id="CP015193">
    <property type="protein sequence ID" value="ASJ17059.1"/>
    <property type="molecule type" value="Genomic_DNA"/>
</dbReference>
<keyword evidence="3" id="KW-1003">Cell membrane</keyword>
<dbReference type="STRING" id="54262.CHITON_0879"/>
<organism evidence="10 11">
    <name type="scientific">Thermococcus chitonophagus</name>
    <dbReference type="NCBI Taxonomy" id="54262"/>
    <lineage>
        <taxon>Archaea</taxon>
        <taxon>Methanobacteriati</taxon>
        <taxon>Methanobacteriota</taxon>
        <taxon>Thermococci</taxon>
        <taxon>Thermococcales</taxon>
        <taxon>Thermococcaceae</taxon>
        <taxon>Thermococcus</taxon>
    </lineage>
</organism>
<feature type="transmembrane region" description="Helical" evidence="7">
    <location>
        <begin position="213"/>
        <end position="236"/>
    </location>
</feature>
<accession>A0A170SJ20</accession>
<dbReference type="CDD" id="cd06173">
    <property type="entry name" value="MFS_MefA_like"/>
    <property type="match status" value="1"/>
</dbReference>
<feature type="transmembrane region" description="Helical" evidence="7">
    <location>
        <begin position="163"/>
        <end position="182"/>
    </location>
</feature>
<dbReference type="InterPro" id="IPR020846">
    <property type="entry name" value="MFS_dom"/>
</dbReference>
<feature type="transmembrane region" description="Helical" evidence="7">
    <location>
        <begin position="348"/>
        <end position="371"/>
    </location>
</feature>
<dbReference type="PROSITE" id="PS50850">
    <property type="entry name" value="MFS"/>
    <property type="match status" value="1"/>
</dbReference>
<evidence type="ECO:0000313" key="10">
    <source>
        <dbReference type="EMBL" id="CUX77658.1"/>
    </source>
</evidence>
<keyword evidence="4 7" id="KW-0812">Transmembrane</keyword>
<feature type="transmembrane region" description="Helical" evidence="7">
    <location>
        <begin position="280"/>
        <end position="303"/>
    </location>
</feature>
<reference evidence="10" key="2">
    <citation type="submission" date="2016-01" db="EMBL/GenBank/DDBJ databases">
        <authorList>
            <person name="McClelland M."/>
            <person name="Jain A."/>
            <person name="Saraogi P."/>
            <person name="Mendelson R."/>
            <person name="Westerman R."/>
            <person name="SanMiguel P."/>
            <person name="Csonka L."/>
        </authorList>
    </citation>
    <scope>NUCLEOTIDE SEQUENCE</scope>
    <source>
        <strain evidence="10">1</strain>
    </source>
</reference>
<reference evidence="11" key="1">
    <citation type="submission" date="2016-01" db="EMBL/GenBank/DDBJ databases">
        <authorList>
            <person name="Vorgias C.E."/>
        </authorList>
    </citation>
    <scope>NUCLEOTIDE SEQUENCE [LARGE SCALE GENOMIC DNA]</scope>
</reference>
<feature type="transmembrane region" description="Helical" evidence="7">
    <location>
        <begin position="309"/>
        <end position="328"/>
    </location>
</feature>
<evidence type="ECO:0000313" key="12">
    <source>
        <dbReference type="Proteomes" id="UP000250189"/>
    </source>
</evidence>
<keyword evidence="12" id="KW-1185">Reference proteome</keyword>
<feature type="transmembrane region" description="Helical" evidence="7">
    <location>
        <begin position="42"/>
        <end position="65"/>
    </location>
</feature>
<dbReference type="KEGG" id="tch:CHITON_0879"/>
<dbReference type="GO" id="GO:0005886">
    <property type="term" value="C:plasma membrane"/>
    <property type="evidence" value="ECO:0007669"/>
    <property type="project" value="UniProtKB-SubCell"/>
</dbReference>
<dbReference type="AlphaFoldDB" id="A0A170SJ20"/>
<dbReference type="InterPro" id="IPR004751">
    <property type="entry name" value="Drug_antiport"/>
</dbReference>
<evidence type="ECO:0000256" key="5">
    <source>
        <dbReference type="ARBA" id="ARBA00022989"/>
    </source>
</evidence>
<dbReference type="SUPFAM" id="SSF103473">
    <property type="entry name" value="MFS general substrate transporter"/>
    <property type="match status" value="1"/>
</dbReference>
<comment type="subcellular location">
    <subcellularLocation>
        <location evidence="1">Cell membrane</location>
        <topology evidence="1">Multi-pass membrane protein</topology>
    </subcellularLocation>
</comment>
<evidence type="ECO:0000256" key="2">
    <source>
        <dbReference type="ARBA" id="ARBA00022448"/>
    </source>
</evidence>
<sequence>MPALGRDFWLFAIGRFISQVGWAVQEVALPLYVLDVTHSAKIMTLFVLADLIPSLLTMPIAGVIGDRYNRKALMVGLDLARGALLFGVVAFNFLGIKELLAVQVVLAIMSSFFSAGTSAMYPDLVRQEDLERANSIVMSAGIVARLIGPALGGFIYAFGGIKLAILVNSVSFFGSGLFEVFIRYEWKSRKIENLSEVIEDLVEGIRFIRSSRYLMVLVTFALAMNAFGNPFGAVIWPYSLREVLKFSSQQFGIVESSFMLGALLGNVLIATILGRKTGRYIFKLMLVNGMLLLPFIWIISPYSTIPRDIAFYVLIGMGIGMGMSNAMINVPINSNLQRAVPTEFRGRVFSALGVLANLTVPIGLVIVGPLIDHLGAWKVSALLWVGMGAVVLYYWLFHRDVLTNHEPGPQEHQ</sequence>
<dbReference type="InterPro" id="IPR011701">
    <property type="entry name" value="MFS"/>
</dbReference>
<feature type="transmembrane region" description="Helical" evidence="7">
    <location>
        <begin position="100"/>
        <end position="121"/>
    </location>
</feature>
<name>A0A170SJ20_9EURY</name>
<reference evidence="9 12" key="3">
    <citation type="submission" date="2016-04" db="EMBL/GenBank/DDBJ databases">
        <title>Complete genome sequence of Thermococcus chitonophagus type strain GC74.</title>
        <authorList>
            <person name="Oger P.M."/>
        </authorList>
    </citation>
    <scope>NUCLEOTIDE SEQUENCE [LARGE SCALE GENOMIC DNA]</scope>
    <source>
        <strain evidence="9 12">GC74</strain>
    </source>
</reference>
<dbReference type="Gene3D" id="1.20.1250.20">
    <property type="entry name" value="MFS general substrate transporter like domains"/>
    <property type="match status" value="2"/>
</dbReference>
<dbReference type="GeneID" id="33322565"/>
<dbReference type="NCBIfam" id="TIGR00900">
    <property type="entry name" value="2A0121"/>
    <property type="match status" value="1"/>
</dbReference>
<keyword evidence="6 7" id="KW-0472">Membrane</keyword>
<protein>
    <submittedName>
        <fullName evidence="9">MFS transporter</fullName>
    </submittedName>
    <submittedName>
        <fullName evidence="10">Permease, putative</fullName>
    </submittedName>
</protein>
<dbReference type="EMBL" id="LN999010">
    <property type="protein sequence ID" value="CUX77658.1"/>
    <property type="molecule type" value="Genomic_DNA"/>
</dbReference>
<dbReference type="RefSeq" id="WP_068577109.1">
    <property type="nucleotide sequence ID" value="NZ_CP015193.1"/>
</dbReference>
<evidence type="ECO:0000256" key="7">
    <source>
        <dbReference type="SAM" id="Phobius"/>
    </source>
</evidence>
<evidence type="ECO:0000256" key="3">
    <source>
        <dbReference type="ARBA" id="ARBA00022475"/>
    </source>
</evidence>
<dbReference type="Pfam" id="PF07690">
    <property type="entry name" value="MFS_1"/>
    <property type="match status" value="1"/>
</dbReference>
<gene>
    <name evidence="9" type="ORF">A3L04_08255</name>
    <name evidence="10" type="ORF">CHITON_0879</name>
</gene>
<feature type="transmembrane region" description="Helical" evidence="7">
    <location>
        <begin position="72"/>
        <end position="94"/>
    </location>
</feature>
<feature type="transmembrane region" description="Helical" evidence="7">
    <location>
        <begin position="133"/>
        <end position="157"/>
    </location>
</feature>
<keyword evidence="5 7" id="KW-1133">Transmembrane helix</keyword>
<feature type="transmembrane region" description="Helical" evidence="7">
    <location>
        <begin position="256"/>
        <end position="273"/>
    </location>
</feature>
<proteinExistence type="predicted"/>
<evidence type="ECO:0000259" key="8">
    <source>
        <dbReference type="PROSITE" id="PS50850"/>
    </source>
</evidence>
<evidence type="ECO:0000256" key="4">
    <source>
        <dbReference type="ARBA" id="ARBA00022692"/>
    </source>
</evidence>
<dbReference type="OrthoDB" id="117970at2157"/>
<dbReference type="Proteomes" id="UP000093069">
    <property type="component" value="Chromosome I"/>
</dbReference>
<feature type="domain" description="Major facilitator superfamily (MFS) profile" evidence="8">
    <location>
        <begin position="214"/>
        <end position="413"/>
    </location>
</feature>
<keyword evidence="2" id="KW-0813">Transport</keyword>
<evidence type="ECO:0000313" key="9">
    <source>
        <dbReference type="EMBL" id="ASJ17059.1"/>
    </source>
</evidence>
<dbReference type="GO" id="GO:0022857">
    <property type="term" value="F:transmembrane transporter activity"/>
    <property type="evidence" value="ECO:0007669"/>
    <property type="project" value="InterPro"/>
</dbReference>
<dbReference type="InterPro" id="IPR036259">
    <property type="entry name" value="MFS_trans_sf"/>
</dbReference>
<feature type="transmembrane region" description="Helical" evidence="7">
    <location>
        <begin position="377"/>
        <end position="396"/>
    </location>
</feature>
<dbReference type="PANTHER" id="PTHR43266">
    <property type="entry name" value="MACROLIDE-EFFLUX PROTEIN"/>
    <property type="match status" value="1"/>
</dbReference>
<dbReference type="Proteomes" id="UP000250189">
    <property type="component" value="Chromosome"/>
</dbReference>
<evidence type="ECO:0000313" key="11">
    <source>
        <dbReference type="Proteomes" id="UP000093069"/>
    </source>
</evidence>